<organism evidence="2 3">
    <name type="scientific">Teichococcus coralli</name>
    <dbReference type="NCBI Taxonomy" id="2545983"/>
    <lineage>
        <taxon>Bacteria</taxon>
        <taxon>Pseudomonadati</taxon>
        <taxon>Pseudomonadota</taxon>
        <taxon>Alphaproteobacteria</taxon>
        <taxon>Acetobacterales</taxon>
        <taxon>Roseomonadaceae</taxon>
        <taxon>Roseomonas</taxon>
    </lineage>
</organism>
<dbReference type="Gene3D" id="3.40.50.720">
    <property type="entry name" value="NAD(P)-binding Rossmann-like Domain"/>
    <property type="match status" value="1"/>
</dbReference>
<evidence type="ECO:0000313" key="2">
    <source>
        <dbReference type="EMBL" id="MXP62861.1"/>
    </source>
</evidence>
<dbReference type="AlphaFoldDB" id="A0A845B6P1"/>
<dbReference type="InterPro" id="IPR005106">
    <property type="entry name" value="Asp/hSer_DH_NAD-bd"/>
</dbReference>
<protein>
    <recommendedName>
        <fullName evidence="1">SAF domain-containing protein</fullName>
    </recommendedName>
</protein>
<dbReference type="PANTHER" id="PTHR37850:SF3">
    <property type="entry name" value="BLR7815 PROTEIN"/>
    <property type="match status" value="1"/>
</dbReference>
<dbReference type="Proteomes" id="UP000460715">
    <property type="component" value="Unassembled WGS sequence"/>
</dbReference>
<evidence type="ECO:0000313" key="3">
    <source>
        <dbReference type="Proteomes" id="UP000460715"/>
    </source>
</evidence>
<comment type="caution">
    <text evidence="2">The sequence shown here is derived from an EMBL/GenBank/DDBJ whole genome shotgun (WGS) entry which is preliminary data.</text>
</comment>
<sequence length="456" mass="48456">MQFQTLFQPALERPVVAALLGAGEFGLSLIAQARRMRGLDITAAFDLDPARVSAALTEMGVPHRRCASRAEAEAARTAGAVALCERMEDLLALPLDMVVEATGHAEAAAAHATAAIKAGIGVAMVSKEAECVVGPALARRAAAAGVPYTLVDGDQPALLVGLVSWARLLGLPIVAAGKSSEYDFVIDPATEEVSWLERRAPAKGMMRHWQLGREVAATVAARAELLASLPLRTVPDFCEMTLVANATGILPDREDFHAPLARTVELPDIYGPREAGGVLSAPGKLDVFNVLRRPDETSFAGGVYVVVELADTRTGALFAGKGIPVSADRRRALIYNPSHLLGVEAPVSILAAGRLKHSVLGPDYAQRVDLLGRATQDLPAGHELRIEGNRHAVPGIDPLLRPTAAPGPEAPLPYYMAVGRRLRRAVPAGTVLTRDMVEAPADSLLWRLRDEQDAMR</sequence>
<proteinExistence type="predicted"/>
<name>A0A845B6P1_9PROT</name>
<dbReference type="GO" id="GO:0016491">
    <property type="term" value="F:oxidoreductase activity"/>
    <property type="evidence" value="ECO:0007669"/>
    <property type="project" value="InterPro"/>
</dbReference>
<dbReference type="InterPro" id="IPR013974">
    <property type="entry name" value="SAF"/>
</dbReference>
<dbReference type="SUPFAM" id="SSF51735">
    <property type="entry name" value="NAD(P)-binding Rossmann-fold domains"/>
    <property type="match status" value="1"/>
</dbReference>
<accession>A0A845B6P1</accession>
<reference evidence="2 3" key="1">
    <citation type="submission" date="2019-03" db="EMBL/GenBank/DDBJ databases">
        <title>Roseomonas sp. a novel Roseomonas species isolated from Sea whip Gorgonian.</title>
        <authorList>
            <person name="Li F."/>
            <person name="Pan X."/>
            <person name="Huang S."/>
            <person name="Li Z."/>
            <person name="Meng B."/>
        </authorList>
    </citation>
    <scope>NUCLEOTIDE SEQUENCE [LARGE SCALE GENOMIC DNA]</scope>
    <source>
        <strain evidence="2 3">M0104</strain>
    </source>
</reference>
<dbReference type="SMART" id="SM00858">
    <property type="entry name" value="SAF"/>
    <property type="match status" value="1"/>
</dbReference>
<gene>
    <name evidence="2" type="ORF">E0493_05790</name>
</gene>
<dbReference type="RefSeq" id="WP_160935989.1">
    <property type="nucleotide sequence ID" value="NZ_SNVJ01000004.1"/>
</dbReference>
<dbReference type="InterPro" id="IPR036291">
    <property type="entry name" value="NAD(P)-bd_dom_sf"/>
</dbReference>
<dbReference type="Pfam" id="PF21135">
    <property type="entry name" value="DRL_cat"/>
    <property type="match status" value="1"/>
</dbReference>
<dbReference type="PANTHER" id="PTHR37850">
    <property type="entry name" value="STRU PROTEIN"/>
    <property type="match status" value="1"/>
</dbReference>
<dbReference type="GO" id="GO:0050661">
    <property type="term" value="F:NADP binding"/>
    <property type="evidence" value="ECO:0007669"/>
    <property type="project" value="InterPro"/>
</dbReference>
<keyword evidence="3" id="KW-1185">Reference proteome</keyword>
<evidence type="ECO:0000259" key="1">
    <source>
        <dbReference type="SMART" id="SM00858"/>
    </source>
</evidence>
<feature type="domain" description="SAF" evidence="1">
    <location>
        <begin position="369"/>
        <end position="438"/>
    </location>
</feature>
<dbReference type="Pfam" id="PF03447">
    <property type="entry name" value="NAD_binding_3"/>
    <property type="match status" value="1"/>
</dbReference>
<dbReference type="OrthoDB" id="9777844at2"/>
<dbReference type="EMBL" id="SNVJ01000004">
    <property type="protein sequence ID" value="MXP62861.1"/>
    <property type="molecule type" value="Genomic_DNA"/>
</dbReference>
<dbReference type="InterPro" id="IPR048423">
    <property type="entry name" value="DRL_cat"/>
</dbReference>